<dbReference type="PANTHER" id="PTHR43393:SF3">
    <property type="entry name" value="LYSINE DECARBOXYLASE-LIKE PROTEIN"/>
    <property type="match status" value="1"/>
</dbReference>
<dbReference type="Pfam" id="PF18306">
    <property type="entry name" value="LDcluster4"/>
    <property type="match status" value="1"/>
</dbReference>
<name>A0A1Q2MBW4_9BACT</name>
<dbReference type="STRING" id="1851148.SMSP2_00063"/>
<dbReference type="AlphaFoldDB" id="A0A1Q2MBW4"/>
<dbReference type="PANTHER" id="PTHR43393">
    <property type="entry name" value="CYTOKININ RIBOSIDE 5'-MONOPHOSPHATE PHOSPHORIBOHYDROLASE"/>
    <property type="match status" value="1"/>
</dbReference>
<dbReference type="Proteomes" id="UP000188181">
    <property type="component" value="Chromosome"/>
</dbReference>
<evidence type="ECO:0000313" key="2">
    <source>
        <dbReference type="Proteomes" id="UP000188181"/>
    </source>
</evidence>
<dbReference type="InterPro" id="IPR052341">
    <property type="entry name" value="LOG_family_nucleotidases"/>
</dbReference>
<organism evidence="1 2">
    <name type="scientific">Limihaloglobus sulfuriphilus</name>
    <dbReference type="NCBI Taxonomy" id="1851148"/>
    <lineage>
        <taxon>Bacteria</taxon>
        <taxon>Pseudomonadati</taxon>
        <taxon>Planctomycetota</taxon>
        <taxon>Phycisphaerae</taxon>
        <taxon>Sedimentisphaerales</taxon>
        <taxon>Sedimentisphaeraceae</taxon>
        <taxon>Limihaloglobus</taxon>
    </lineage>
</organism>
<keyword evidence="2" id="KW-1185">Reference proteome</keyword>
<dbReference type="OrthoDB" id="9801098at2"/>
<dbReference type="InterPro" id="IPR041164">
    <property type="entry name" value="LDcluster4"/>
</dbReference>
<accession>A0A1Q2MBW4</accession>
<protein>
    <submittedName>
        <fullName evidence="1">LOG family protein ORF6 in fasciation locus</fullName>
    </submittedName>
</protein>
<reference evidence="2" key="1">
    <citation type="submission" date="2017-02" db="EMBL/GenBank/DDBJ databases">
        <title>Comparative genomics and description of representatives of a novel lineage of planctomycetes thriving in anoxic sediments.</title>
        <authorList>
            <person name="Spring S."/>
            <person name="Bunk B."/>
            <person name="Sproer C."/>
        </authorList>
    </citation>
    <scope>NUCLEOTIDE SEQUENCE [LARGE SCALE GENOMIC DNA]</scope>
    <source>
        <strain evidence="2">SM-Chi-D1</strain>
    </source>
</reference>
<dbReference type="RefSeq" id="WP_146682044.1">
    <property type="nucleotide sequence ID" value="NZ_CP019646.1"/>
</dbReference>
<sequence precursor="true">MPDKPTIAVFGSGACSPGEPLWETAFDVGRQIAQAGWRLINGGYGGTMEASAKGASEAGGGVWGVTCEVFGRAGANRYIKKVVDTKELKERLFTLVELADAFIILPGSTGTLLELASVWEYNNKSLFEKNKPVILLGDYWRTVVDFVCSESPQTGTALLGASNPAQAVKLLIDSGIKT</sequence>
<dbReference type="PROSITE" id="PS51257">
    <property type="entry name" value="PROKAR_LIPOPROTEIN"/>
    <property type="match status" value="1"/>
</dbReference>
<proteinExistence type="predicted"/>
<dbReference type="Gene3D" id="3.40.50.450">
    <property type="match status" value="1"/>
</dbReference>
<evidence type="ECO:0000313" key="1">
    <source>
        <dbReference type="EMBL" id="AQQ69732.1"/>
    </source>
</evidence>
<dbReference type="KEGG" id="pbas:SMSP2_00063"/>
<dbReference type="GO" id="GO:0005829">
    <property type="term" value="C:cytosol"/>
    <property type="evidence" value="ECO:0007669"/>
    <property type="project" value="TreeGrafter"/>
</dbReference>
<dbReference type="SUPFAM" id="SSF102405">
    <property type="entry name" value="MCP/YpsA-like"/>
    <property type="match status" value="1"/>
</dbReference>
<gene>
    <name evidence="1" type="primary">fas6_1</name>
    <name evidence="1" type="ORF">SMSP2_00063</name>
</gene>
<dbReference type="EMBL" id="CP019646">
    <property type="protein sequence ID" value="AQQ69732.1"/>
    <property type="molecule type" value="Genomic_DNA"/>
</dbReference>